<comment type="similarity">
    <text evidence="1">Belongs to the glycosyltransferase 34 family.</text>
</comment>
<accession>A0A2T0FMH0</accession>
<proteinExistence type="inferred from homology"/>
<sequence>MTVRSSIAYIGAFLATASIFFSFGLLSGQYDVVSFVQETKMRAAGLAPALEEIKSTVITPEQFVNELNLTHIEQIIAQSLVGRTLGAASKAHESVVVQPFSNATGMAKTKKCRRMLRKALHTSKAQSKEQFEQIRVIMMDSIGAVIKAIRAKYTPEDPDPAYARMEMSHSKRRKNDESFHAKAIDRYIELNRESRKLEIKIPEDQKHLGPKPHEIMIFSASNADLRDPEEAELVYQALENRNSYAAYHGYQHEFLNLSRYSAAEYEHPCWLKLPAIQETLHKHPEVKWLWWLDMDAIIMNGQLKIEEHLLHPYTMKHRLVSDTNVCAVGDIFSDGGLTPLASDVDPDEIEFIFTHDYLTLNAGSFFLKNTPANKLTLDMWGDPEFIYNEKGGRKYERREQDAFINLYHRHKNVRDRTGVYVQSTMNSYDEHNGRELQRGEHGDFVFHFAGFSNQRETYLRMWKEAWDKRVLPNGEHPEVTLPSPAEDSEPEA</sequence>
<dbReference type="GO" id="GO:0006487">
    <property type="term" value="P:protein N-linked glycosylation"/>
    <property type="evidence" value="ECO:0007669"/>
    <property type="project" value="TreeGrafter"/>
</dbReference>
<dbReference type="Gene3D" id="3.90.550.10">
    <property type="entry name" value="Spore Coat Polysaccharide Biosynthesis Protein SpsA, Chain A"/>
    <property type="match status" value="1"/>
</dbReference>
<keyword evidence="5" id="KW-0472">Membrane</keyword>
<keyword evidence="5" id="KW-1133">Transmembrane helix</keyword>
<comment type="caution">
    <text evidence="6">The sequence shown here is derived from an EMBL/GenBank/DDBJ whole genome shotgun (WGS) entry which is preliminary data.</text>
</comment>
<dbReference type="Proteomes" id="UP000238350">
    <property type="component" value="Unassembled WGS sequence"/>
</dbReference>
<feature type="transmembrane region" description="Helical" evidence="5">
    <location>
        <begin position="7"/>
        <end position="26"/>
    </location>
</feature>
<dbReference type="AlphaFoldDB" id="A0A2T0FMH0"/>
<keyword evidence="3 6" id="KW-0808">Transferase</keyword>
<evidence type="ECO:0000256" key="5">
    <source>
        <dbReference type="SAM" id="Phobius"/>
    </source>
</evidence>
<feature type="region of interest" description="Disordered" evidence="4">
    <location>
        <begin position="473"/>
        <end position="492"/>
    </location>
</feature>
<dbReference type="PANTHER" id="PTHR31306:SF4">
    <property type="entry name" value="ALPHA-1,2-GALACTOSYLTRANSFERASE"/>
    <property type="match status" value="1"/>
</dbReference>
<dbReference type="GO" id="GO:0000139">
    <property type="term" value="C:Golgi membrane"/>
    <property type="evidence" value="ECO:0007669"/>
    <property type="project" value="TreeGrafter"/>
</dbReference>
<keyword evidence="2 6" id="KW-0328">Glycosyltransferase</keyword>
<dbReference type="GO" id="GO:0016757">
    <property type="term" value="F:glycosyltransferase activity"/>
    <property type="evidence" value="ECO:0007669"/>
    <property type="project" value="UniProtKB-KW"/>
</dbReference>
<evidence type="ECO:0000256" key="3">
    <source>
        <dbReference type="ARBA" id="ARBA00022679"/>
    </source>
</evidence>
<evidence type="ECO:0000256" key="1">
    <source>
        <dbReference type="ARBA" id="ARBA00005664"/>
    </source>
</evidence>
<evidence type="ECO:0000256" key="4">
    <source>
        <dbReference type="SAM" id="MobiDB-lite"/>
    </source>
</evidence>
<dbReference type="OrthoDB" id="205108at2759"/>
<dbReference type="Pfam" id="PF05637">
    <property type="entry name" value="Glyco_transf_34"/>
    <property type="match status" value="1"/>
</dbReference>
<evidence type="ECO:0000313" key="6">
    <source>
        <dbReference type="EMBL" id="PRT56180.1"/>
    </source>
</evidence>
<reference evidence="6 7" key="1">
    <citation type="submission" date="2017-04" db="EMBL/GenBank/DDBJ databases">
        <title>Genome sequencing of [Candida] sorbophila.</title>
        <authorList>
            <person name="Ahn J.O."/>
        </authorList>
    </citation>
    <scope>NUCLEOTIDE SEQUENCE [LARGE SCALE GENOMIC DNA]</scope>
    <source>
        <strain evidence="6 7">DS02</strain>
    </source>
</reference>
<dbReference type="GeneID" id="36517548"/>
<gene>
    <name evidence="6" type="ORF">B9G98_03800</name>
</gene>
<organism evidence="6 7">
    <name type="scientific">Wickerhamiella sorbophila</name>
    <dbReference type="NCBI Taxonomy" id="45607"/>
    <lineage>
        <taxon>Eukaryota</taxon>
        <taxon>Fungi</taxon>
        <taxon>Dikarya</taxon>
        <taxon>Ascomycota</taxon>
        <taxon>Saccharomycotina</taxon>
        <taxon>Dipodascomycetes</taxon>
        <taxon>Dipodascales</taxon>
        <taxon>Trichomonascaceae</taxon>
        <taxon>Wickerhamiella</taxon>
    </lineage>
</organism>
<dbReference type="InterPro" id="IPR029044">
    <property type="entry name" value="Nucleotide-diphossugar_trans"/>
</dbReference>
<dbReference type="InterPro" id="IPR008630">
    <property type="entry name" value="Glyco_trans_34"/>
</dbReference>
<protein>
    <submittedName>
        <fullName evidence="6">Alpha-1,2-galactosyltransferase gmh3</fullName>
    </submittedName>
</protein>
<keyword evidence="5" id="KW-0812">Transmembrane</keyword>
<keyword evidence="7" id="KW-1185">Reference proteome</keyword>
<dbReference type="RefSeq" id="XP_024666125.1">
    <property type="nucleotide sequence ID" value="XM_024810357.1"/>
</dbReference>
<dbReference type="PANTHER" id="PTHR31306">
    <property type="entry name" value="ALPHA-1,6-MANNOSYLTRANSFERASE MNN11-RELATED"/>
    <property type="match status" value="1"/>
</dbReference>
<evidence type="ECO:0000256" key="2">
    <source>
        <dbReference type="ARBA" id="ARBA00022676"/>
    </source>
</evidence>
<name>A0A2T0FMH0_9ASCO</name>
<dbReference type="STRING" id="45607.A0A2T0FMH0"/>
<dbReference type="EMBL" id="NDIQ01000022">
    <property type="protein sequence ID" value="PRT56180.1"/>
    <property type="molecule type" value="Genomic_DNA"/>
</dbReference>
<evidence type="ECO:0000313" key="7">
    <source>
        <dbReference type="Proteomes" id="UP000238350"/>
    </source>
</evidence>